<accession>A0AAU6Q7Z5</accession>
<name>A0AAU6Q7Z5_9DEIO</name>
<evidence type="ECO:0000313" key="1">
    <source>
        <dbReference type="EMBL" id="WYF46790.1"/>
    </source>
</evidence>
<geneLocation type="plasmid" evidence="1">
    <name>p2</name>
</geneLocation>
<reference evidence="1" key="1">
    <citation type="submission" date="2024-03" db="EMBL/GenBank/DDBJ databases">
        <title>Deinococcus weizhi sp. nov., isolated from human skin.</title>
        <authorList>
            <person name="Wei Z."/>
            <person name="Tian F."/>
            <person name="Yang C."/>
            <person name="Xin L.T."/>
            <person name="Wen Z.J."/>
            <person name="Lan K.C."/>
            <person name="Yu L."/>
            <person name="Zhe W."/>
            <person name="Dan F.D."/>
            <person name="Jun W."/>
            <person name="Rui Z."/>
            <person name="Yong X.J."/>
            <person name="Ting Y."/>
            <person name="Wei X."/>
            <person name="Xu Z.G."/>
            <person name="Xin Z."/>
            <person name="Dong F.G."/>
            <person name="Ni X.M."/>
            <person name="Zheng M.G."/>
            <person name="Chun Y."/>
            <person name="Qian W.X."/>
        </authorList>
    </citation>
    <scope>NUCLEOTIDE SEQUENCE</scope>
    <source>
        <strain evidence="1">VB142</strain>
        <plasmid evidence="1">p2</plasmid>
    </source>
</reference>
<dbReference type="EMBL" id="CP149785">
    <property type="protein sequence ID" value="WYF46790.1"/>
    <property type="molecule type" value="Genomic_DNA"/>
</dbReference>
<keyword evidence="1" id="KW-0614">Plasmid</keyword>
<organism evidence="1">
    <name type="scientific">Deinococcus sp. VB142</name>
    <dbReference type="NCBI Taxonomy" id="3112952"/>
    <lineage>
        <taxon>Bacteria</taxon>
        <taxon>Thermotogati</taxon>
        <taxon>Deinococcota</taxon>
        <taxon>Deinococci</taxon>
        <taxon>Deinococcales</taxon>
        <taxon>Deinococcaceae</taxon>
        <taxon>Deinococcus</taxon>
    </lineage>
</organism>
<dbReference type="RefSeq" id="WP_339098309.1">
    <property type="nucleotide sequence ID" value="NZ_CP149785.1"/>
</dbReference>
<protein>
    <submittedName>
        <fullName evidence="1">Uncharacterized protein</fullName>
    </submittedName>
</protein>
<sequence>MTQTTPTRDEVTLRGRGGLTITLFAPRQEDGALQADALYVNASIPRNRIFRVGKTKFRVPAIPGPAFHIAHVAFPEVE</sequence>
<dbReference type="AlphaFoldDB" id="A0AAU6Q7Z5"/>
<proteinExistence type="predicted"/>
<gene>
    <name evidence="1" type="ORF">WDJ50_18680</name>
</gene>